<evidence type="ECO:0000313" key="2">
    <source>
        <dbReference type="EMBL" id="CAJ2501276.1"/>
    </source>
</evidence>
<feature type="region of interest" description="Disordered" evidence="1">
    <location>
        <begin position="440"/>
        <end position="469"/>
    </location>
</feature>
<protein>
    <submittedName>
        <fullName evidence="2">Uu.00g041290.m01.CDS01</fullName>
    </submittedName>
</protein>
<evidence type="ECO:0000256" key="1">
    <source>
        <dbReference type="SAM" id="MobiDB-lite"/>
    </source>
</evidence>
<feature type="region of interest" description="Disordered" evidence="1">
    <location>
        <begin position="387"/>
        <end position="424"/>
    </location>
</feature>
<proteinExistence type="predicted"/>
<dbReference type="AlphaFoldDB" id="A0AAI8VAD4"/>
<dbReference type="Gene3D" id="1.10.510.10">
    <property type="entry name" value="Transferase(Phosphotransferase) domain 1"/>
    <property type="match status" value="1"/>
</dbReference>
<keyword evidence="3" id="KW-1185">Reference proteome</keyword>
<feature type="compositionally biased region" description="Polar residues" evidence="1">
    <location>
        <begin position="396"/>
        <end position="407"/>
    </location>
</feature>
<organism evidence="2 3">
    <name type="scientific">Anthostomella pinea</name>
    <dbReference type="NCBI Taxonomy" id="933095"/>
    <lineage>
        <taxon>Eukaryota</taxon>
        <taxon>Fungi</taxon>
        <taxon>Dikarya</taxon>
        <taxon>Ascomycota</taxon>
        <taxon>Pezizomycotina</taxon>
        <taxon>Sordariomycetes</taxon>
        <taxon>Xylariomycetidae</taxon>
        <taxon>Xylariales</taxon>
        <taxon>Xylariaceae</taxon>
        <taxon>Anthostomella</taxon>
    </lineage>
</organism>
<dbReference type="Proteomes" id="UP001295740">
    <property type="component" value="Unassembled WGS sequence"/>
</dbReference>
<name>A0AAI8VAD4_9PEZI</name>
<evidence type="ECO:0000313" key="3">
    <source>
        <dbReference type="Proteomes" id="UP001295740"/>
    </source>
</evidence>
<gene>
    <name evidence="2" type="ORF">KHLLAP_LOCUS1744</name>
</gene>
<dbReference type="InterPro" id="IPR011009">
    <property type="entry name" value="Kinase-like_dom_sf"/>
</dbReference>
<comment type="caution">
    <text evidence="2">The sequence shown here is derived from an EMBL/GenBank/DDBJ whole genome shotgun (WGS) entry which is preliminary data.</text>
</comment>
<reference evidence="2" key="1">
    <citation type="submission" date="2023-10" db="EMBL/GenBank/DDBJ databases">
        <authorList>
            <person name="Hackl T."/>
        </authorList>
    </citation>
    <scope>NUCLEOTIDE SEQUENCE</scope>
</reference>
<dbReference type="EMBL" id="CAUWAG010000003">
    <property type="protein sequence ID" value="CAJ2501276.1"/>
    <property type="molecule type" value="Genomic_DNA"/>
</dbReference>
<accession>A0AAI8VAD4</accession>
<dbReference type="SUPFAM" id="SSF56112">
    <property type="entry name" value="Protein kinase-like (PK-like)"/>
    <property type="match status" value="1"/>
</dbReference>
<sequence>MNAGGSDDSFEELHFDKRAAANNIAALADEARFHFARLADRRFEFESIPGYGAFSVAFRIIHRPAVGPAIRLAVKRAQGEDTQGRPPYRRVRRIQRRRAAWPPTYGRVTSWGTQEQERTPAYLEGLDGPVLVMEYLENHDLQRLFTRAVKLDEDGVDNTASRYVVVRASVALAYPPNAPSGAPKQLETIERGREQELWNHGDLHMGNVLVGDTGDGFGEHDLIPPLKFIDFGNIHEVPVEYGNYNLRDSAKVIYTLIKGKKGTGDKELDDEVTHQGFKTRASKIVPAPDGSNTNINYPTLDPELRDLVARCFVKDPVEMPSLEEVLTAAERGAQKPAASYRYLGNEAAEGDEAIGMLNNSNGPGMLTAENLASLPSPVEVVSSWQAQAGSGVGSPPSAQSGVQSGVTSDAVLPSPVSQGTPRYPNTVAGDIAQAIATAMPTPPATGVKTGTKRPEKRSWKFFGDAEAED</sequence>